<organism evidence="2 3">
    <name type="scientific">Aspergillus puulaauensis</name>
    <dbReference type="NCBI Taxonomy" id="1220207"/>
    <lineage>
        <taxon>Eukaryota</taxon>
        <taxon>Fungi</taxon>
        <taxon>Dikarya</taxon>
        <taxon>Ascomycota</taxon>
        <taxon>Pezizomycotina</taxon>
        <taxon>Eurotiomycetes</taxon>
        <taxon>Eurotiomycetidae</taxon>
        <taxon>Eurotiales</taxon>
        <taxon>Aspergillaceae</taxon>
        <taxon>Aspergillus</taxon>
    </lineage>
</organism>
<dbReference type="OrthoDB" id="5207784at2759"/>
<evidence type="ECO:0000313" key="3">
    <source>
        <dbReference type="Proteomes" id="UP000654913"/>
    </source>
</evidence>
<proteinExistence type="predicted"/>
<accession>A0A7R8ARB9</accession>
<dbReference type="Proteomes" id="UP000654913">
    <property type="component" value="Chromosome 5"/>
</dbReference>
<feature type="compositionally biased region" description="Polar residues" evidence="1">
    <location>
        <begin position="40"/>
        <end position="50"/>
    </location>
</feature>
<feature type="compositionally biased region" description="Basic and acidic residues" evidence="1">
    <location>
        <begin position="93"/>
        <end position="102"/>
    </location>
</feature>
<feature type="compositionally biased region" description="Basic and acidic residues" evidence="1">
    <location>
        <begin position="23"/>
        <end position="37"/>
    </location>
</feature>
<dbReference type="EMBL" id="AP024447">
    <property type="protein sequence ID" value="BCS26738.1"/>
    <property type="molecule type" value="Genomic_DNA"/>
</dbReference>
<reference evidence="2" key="2">
    <citation type="submission" date="2021-02" db="EMBL/GenBank/DDBJ databases">
        <title>Aspergillus puulaauensis MK2 genome sequence.</title>
        <authorList>
            <person name="Futagami T."/>
            <person name="Mori K."/>
            <person name="Kadooka C."/>
            <person name="Tanaka T."/>
        </authorList>
    </citation>
    <scope>NUCLEOTIDE SEQUENCE</scope>
    <source>
        <strain evidence="2">MK2</strain>
    </source>
</reference>
<keyword evidence="3" id="KW-1185">Reference proteome</keyword>
<dbReference type="KEGG" id="apuu:APUU_51449A"/>
<reference evidence="2" key="1">
    <citation type="submission" date="2021-01" db="EMBL/GenBank/DDBJ databases">
        <authorList>
            <consortium name="Aspergillus puulaauensis MK2 genome sequencing consortium"/>
            <person name="Kazuki M."/>
            <person name="Futagami T."/>
        </authorList>
    </citation>
    <scope>NUCLEOTIDE SEQUENCE</scope>
    <source>
        <strain evidence="2">MK2</strain>
    </source>
</reference>
<evidence type="ECO:0000256" key="1">
    <source>
        <dbReference type="SAM" id="MobiDB-lite"/>
    </source>
</evidence>
<feature type="region of interest" description="Disordered" evidence="1">
    <location>
        <begin position="82"/>
        <end position="110"/>
    </location>
</feature>
<dbReference type="RefSeq" id="XP_041558932.1">
    <property type="nucleotide sequence ID" value="XM_041706558.1"/>
</dbReference>
<gene>
    <name evidence="2" type="ORF">APUU_51449A</name>
</gene>
<protein>
    <submittedName>
        <fullName evidence="2">Uncharacterized protein</fullName>
    </submittedName>
</protein>
<dbReference type="AlphaFoldDB" id="A0A7R8ARB9"/>
<feature type="region of interest" description="Disordered" evidence="1">
    <location>
        <begin position="1"/>
        <end position="50"/>
    </location>
</feature>
<evidence type="ECO:0000313" key="2">
    <source>
        <dbReference type="EMBL" id="BCS26738.1"/>
    </source>
</evidence>
<sequence>MDLPPPSYEDAIRQGPGNTPGDNHNHNHGDSQGRLRLELQGTSIRDLSTGQVLYRLSRSVTSLPKPGPNSSSSVTFERVEYNNTPPEAKSTGIHKDDSKSEPDPESQPQNKHLFYLVHPRDAQYRRDTPAYYITCLSASPDKMEGNMQFETRGTVLHGTEFQALLSRGRTWEHKPLFAMGGKVPLFSARREGLVGGQYTWREDSGKEVGHESARNGESRGLVITSPMEQERRDALVALWALRVWYEVAESPKAKREELERMTPASAFSNHSGFPRKAGALGALGALGAAGGGGGC</sequence>
<dbReference type="GeneID" id="64976743"/>
<name>A0A7R8ARB9_9EURO</name>